<evidence type="ECO:0000256" key="4">
    <source>
        <dbReference type="ARBA" id="ARBA00022679"/>
    </source>
</evidence>
<dbReference type="PANTHER" id="PTHR42878:SF7">
    <property type="entry name" value="SENSOR HISTIDINE KINASE GLRK"/>
    <property type="match status" value="1"/>
</dbReference>
<feature type="domain" description="PAS" evidence="14">
    <location>
        <begin position="110"/>
        <end position="149"/>
    </location>
</feature>
<dbReference type="PROSITE" id="PS50109">
    <property type="entry name" value="HIS_KIN"/>
    <property type="match status" value="1"/>
</dbReference>
<name>A0A2T0MGY2_9FLAO</name>
<keyword evidence="8" id="KW-0067">ATP-binding</keyword>
<dbReference type="CDD" id="cd00075">
    <property type="entry name" value="HATPase"/>
    <property type="match status" value="1"/>
</dbReference>
<evidence type="ECO:0000256" key="7">
    <source>
        <dbReference type="ARBA" id="ARBA00022777"/>
    </source>
</evidence>
<dbReference type="Gene3D" id="3.30.565.10">
    <property type="entry name" value="Histidine kinase-like ATPase, C-terminal domain"/>
    <property type="match status" value="1"/>
</dbReference>
<keyword evidence="5 12" id="KW-0812">Transmembrane</keyword>
<evidence type="ECO:0000256" key="9">
    <source>
        <dbReference type="ARBA" id="ARBA00022989"/>
    </source>
</evidence>
<dbReference type="Pfam" id="PF02518">
    <property type="entry name" value="HATPase_c"/>
    <property type="match status" value="1"/>
</dbReference>
<dbReference type="GO" id="GO:0030295">
    <property type="term" value="F:protein kinase activator activity"/>
    <property type="evidence" value="ECO:0007669"/>
    <property type="project" value="TreeGrafter"/>
</dbReference>
<evidence type="ECO:0000256" key="3">
    <source>
        <dbReference type="ARBA" id="ARBA00012438"/>
    </source>
</evidence>
<dbReference type="InterPro" id="IPR003594">
    <property type="entry name" value="HATPase_dom"/>
</dbReference>
<dbReference type="SMART" id="SM00387">
    <property type="entry name" value="HATPase_c"/>
    <property type="match status" value="1"/>
</dbReference>
<dbReference type="EC" id="2.7.13.3" evidence="3"/>
<evidence type="ECO:0000313" key="16">
    <source>
        <dbReference type="Proteomes" id="UP000237640"/>
    </source>
</evidence>
<evidence type="ECO:0000256" key="5">
    <source>
        <dbReference type="ARBA" id="ARBA00022692"/>
    </source>
</evidence>
<protein>
    <recommendedName>
        <fullName evidence="3">histidine kinase</fullName>
        <ecNumber evidence="3">2.7.13.3</ecNumber>
    </recommendedName>
</protein>
<dbReference type="InterPro" id="IPR005467">
    <property type="entry name" value="His_kinase_dom"/>
</dbReference>
<evidence type="ECO:0000256" key="1">
    <source>
        <dbReference type="ARBA" id="ARBA00000085"/>
    </source>
</evidence>
<keyword evidence="16" id="KW-1185">Reference proteome</keyword>
<keyword evidence="9 12" id="KW-1133">Transmembrane helix</keyword>
<evidence type="ECO:0000256" key="12">
    <source>
        <dbReference type="SAM" id="Phobius"/>
    </source>
</evidence>
<dbReference type="InterPro" id="IPR036890">
    <property type="entry name" value="HATPase_C_sf"/>
</dbReference>
<evidence type="ECO:0000256" key="10">
    <source>
        <dbReference type="ARBA" id="ARBA00023012"/>
    </source>
</evidence>
<keyword evidence="4" id="KW-0808">Transferase</keyword>
<dbReference type="SUPFAM" id="SSF55785">
    <property type="entry name" value="PYP-like sensor domain (PAS domain)"/>
    <property type="match status" value="1"/>
</dbReference>
<dbReference type="RefSeq" id="WP_106143764.1">
    <property type="nucleotide sequence ID" value="NZ_PVYX01000001.1"/>
</dbReference>
<comment type="catalytic activity">
    <reaction evidence="1">
        <text>ATP + protein L-histidine = ADP + protein N-phospho-L-histidine.</text>
        <dbReference type="EC" id="2.7.13.3"/>
    </reaction>
</comment>
<dbReference type="SUPFAM" id="SSF55874">
    <property type="entry name" value="ATPase domain of HSP90 chaperone/DNA topoisomerase II/histidine kinase"/>
    <property type="match status" value="1"/>
</dbReference>
<dbReference type="Gene3D" id="3.30.450.20">
    <property type="entry name" value="PAS domain"/>
    <property type="match status" value="1"/>
</dbReference>
<dbReference type="InterPro" id="IPR000014">
    <property type="entry name" value="PAS"/>
</dbReference>
<feature type="domain" description="Histidine kinase" evidence="13">
    <location>
        <begin position="229"/>
        <end position="449"/>
    </location>
</feature>
<dbReference type="Pfam" id="PF13188">
    <property type="entry name" value="PAS_8"/>
    <property type="match status" value="1"/>
</dbReference>
<keyword evidence="6" id="KW-0547">Nucleotide-binding</keyword>
<keyword evidence="7 15" id="KW-0418">Kinase</keyword>
<proteinExistence type="predicted"/>
<dbReference type="EMBL" id="PVYX01000001">
    <property type="protein sequence ID" value="PRX56825.1"/>
    <property type="molecule type" value="Genomic_DNA"/>
</dbReference>
<evidence type="ECO:0000256" key="8">
    <source>
        <dbReference type="ARBA" id="ARBA00022840"/>
    </source>
</evidence>
<dbReference type="InterPro" id="IPR004358">
    <property type="entry name" value="Sig_transdc_His_kin-like_C"/>
</dbReference>
<dbReference type="PROSITE" id="PS50112">
    <property type="entry name" value="PAS"/>
    <property type="match status" value="1"/>
</dbReference>
<dbReference type="GO" id="GO:0016020">
    <property type="term" value="C:membrane"/>
    <property type="evidence" value="ECO:0007669"/>
    <property type="project" value="UniProtKB-SubCell"/>
</dbReference>
<feature type="transmembrane region" description="Helical" evidence="12">
    <location>
        <begin position="6"/>
        <end position="26"/>
    </location>
</feature>
<dbReference type="InterPro" id="IPR050351">
    <property type="entry name" value="BphY/WalK/GraS-like"/>
</dbReference>
<comment type="caution">
    <text evidence="15">The sequence shown here is derived from an EMBL/GenBank/DDBJ whole genome shotgun (WGS) entry which is preliminary data.</text>
</comment>
<evidence type="ECO:0000259" key="14">
    <source>
        <dbReference type="PROSITE" id="PS50112"/>
    </source>
</evidence>
<feature type="transmembrane region" description="Helical" evidence="12">
    <location>
        <begin position="33"/>
        <end position="54"/>
    </location>
</feature>
<organism evidence="15 16">
    <name type="scientific">Flagellimonas meridianipacifica</name>
    <dbReference type="NCBI Taxonomy" id="1080225"/>
    <lineage>
        <taxon>Bacteria</taxon>
        <taxon>Pseudomonadati</taxon>
        <taxon>Bacteroidota</taxon>
        <taxon>Flavobacteriia</taxon>
        <taxon>Flavobacteriales</taxon>
        <taxon>Flavobacteriaceae</taxon>
        <taxon>Flagellimonas</taxon>
    </lineage>
</organism>
<keyword evidence="10" id="KW-0902">Two-component regulatory system</keyword>
<dbReference type="Proteomes" id="UP000237640">
    <property type="component" value="Unassembled WGS sequence"/>
</dbReference>
<sequence>MVSNNFYYRLIVRVVFIGITALGIAYTFINKEFLFSGLWFLFFVVQIILLVRFFNQMNSAIAYLFKAMKNEDFTLRFPKETKLKSLNELNHSLNLLNDTVQDLYLKNEAKEKYYQEIIKQADIGILTVNPAGHILFANPTMERLLNHSPLNHIKQLQQVDEKLYQLFSELKPFDRKLVELTNEREQKQLALKSRGIVLNEQELLLVVAQDIDKELDEKQTESWVRLIRVLTHEIMNTITPITSISDTIIKYFSKNGEAISASDLEEAQIQNTVKGLQVIKDQGGDLMDFVQSYRTLLSVPEPDRTLVNGFNLINKIQVLLETQAKESGVEFTIDCTPLNLEIYIDEKQISQVLLNLCKNAIQSSENTNNAQVQLIAKQESGIKTIEVRDNGPGIPKELMEEIFVPFFTTKTSGTGIGLSLSKRVMQLHGGSIKVHSIPSVETVFRLTFI</sequence>
<evidence type="ECO:0000256" key="11">
    <source>
        <dbReference type="ARBA" id="ARBA00023136"/>
    </source>
</evidence>
<evidence type="ECO:0000256" key="2">
    <source>
        <dbReference type="ARBA" id="ARBA00004141"/>
    </source>
</evidence>
<dbReference type="PRINTS" id="PR00344">
    <property type="entry name" value="BCTRLSENSOR"/>
</dbReference>
<evidence type="ECO:0000256" key="6">
    <source>
        <dbReference type="ARBA" id="ARBA00022741"/>
    </source>
</evidence>
<accession>A0A2T0MGY2</accession>
<dbReference type="CDD" id="cd00130">
    <property type="entry name" value="PAS"/>
    <property type="match status" value="1"/>
</dbReference>
<dbReference type="GO" id="GO:0004673">
    <property type="term" value="F:protein histidine kinase activity"/>
    <property type="evidence" value="ECO:0007669"/>
    <property type="project" value="UniProtKB-EC"/>
</dbReference>
<dbReference type="GO" id="GO:0007234">
    <property type="term" value="P:osmosensory signaling via phosphorelay pathway"/>
    <property type="evidence" value="ECO:0007669"/>
    <property type="project" value="TreeGrafter"/>
</dbReference>
<dbReference type="AlphaFoldDB" id="A0A2T0MGY2"/>
<comment type="subcellular location">
    <subcellularLocation>
        <location evidence="2">Membrane</location>
        <topology evidence="2">Multi-pass membrane protein</topology>
    </subcellularLocation>
</comment>
<dbReference type="GO" id="GO:0005524">
    <property type="term" value="F:ATP binding"/>
    <property type="evidence" value="ECO:0007669"/>
    <property type="project" value="UniProtKB-KW"/>
</dbReference>
<evidence type="ECO:0000313" key="15">
    <source>
        <dbReference type="EMBL" id="PRX56825.1"/>
    </source>
</evidence>
<dbReference type="InterPro" id="IPR035965">
    <property type="entry name" value="PAS-like_dom_sf"/>
</dbReference>
<dbReference type="PANTHER" id="PTHR42878">
    <property type="entry name" value="TWO-COMPONENT HISTIDINE KINASE"/>
    <property type="match status" value="1"/>
</dbReference>
<evidence type="ECO:0000259" key="13">
    <source>
        <dbReference type="PROSITE" id="PS50109"/>
    </source>
</evidence>
<dbReference type="OrthoDB" id="1931120at2"/>
<gene>
    <name evidence="15" type="ORF">CLV81_0823</name>
</gene>
<reference evidence="15 16" key="1">
    <citation type="submission" date="2018-03" db="EMBL/GenBank/DDBJ databases">
        <title>Genomic Encyclopedia of Archaeal and Bacterial Type Strains, Phase II (KMG-II): from individual species to whole genera.</title>
        <authorList>
            <person name="Goeker M."/>
        </authorList>
    </citation>
    <scope>NUCLEOTIDE SEQUENCE [LARGE SCALE GENOMIC DNA]</scope>
    <source>
        <strain evidence="15 16">DSM 25027</strain>
    </source>
</reference>
<dbReference type="GO" id="GO:0000156">
    <property type="term" value="F:phosphorelay response regulator activity"/>
    <property type="evidence" value="ECO:0007669"/>
    <property type="project" value="TreeGrafter"/>
</dbReference>
<keyword evidence="11 12" id="KW-0472">Membrane</keyword>